<evidence type="ECO:0000313" key="3">
    <source>
        <dbReference type="EMBL" id="OQP43625.1"/>
    </source>
</evidence>
<dbReference type="OrthoDB" id="1312564at2"/>
<sequence length="533" mass="62427">MASSADRQKHYRLFSSPTPDSPFYDDFVKYYKQKFKNEPQAQKKSEENFRQAVCIINTQLKNGAGLLVDSEFRYFLPEFNSRNFKFGFGSMPPAFVVLEGFFYFNKDLFLFELFPEEDYLFSSFDFIDFVTSEKSTKSIDYLKDSIEDNVIYSYNILNNLKEITFKSNEGNEFIFAGVSMIKRKDEINLFIVAGEKADIPTESKNLPSLEGYDIGRNYIMPADDRKREVVQLLNYPDFRKIFLYLRINLDTKTIDTRYIQKDEGNSFSTITDDYDMLLRAMHGKKEYDEYILNSIKELNSYNAILEVAYNCLYLPEYFDQNEDDIVVEEHPTALSSEKLKPSLFKKDKKYSSDHFFKTKDIWTLDKNNKTLSKQNFSADELKIEMSGYWKNLEIGQQGKDKKGNAIHNRTWVDQTLSWYESDPASNRETKIQSSFTKKGYIYILHNPSHPSNVFKIGLTTKTVEERASQLSGTPSVDKFLIAHSWLVNDCVLAEKLIHHALNKYRMNERREFFKIEFSEALRIIVPIIENLDK</sequence>
<dbReference type="InterPro" id="IPR018306">
    <property type="entry name" value="Phage_T5_Orf172_DNA-bd"/>
</dbReference>
<evidence type="ECO:0000313" key="4">
    <source>
        <dbReference type="Proteomes" id="UP000192610"/>
    </source>
</evidence>
<gene>
    <name evidence="3" type="ORF">A4H97_33800</name>
</gene>
<comment type="caution">
    <text evidence="3">The sequence shown here is derived from an EMBL/GenBank/DDBJ whole genome shotgun (WGS) entry which is preliminary data.</text>
</comment>
<name>A0A1V9ECG8_9BACT</name>
<dbReference type="SMART" id="SM00974">
    <property type="entry name" value="T5orf172"/>
    <property type="match status" value="1"/>
</dbReference>
<dbReference type="AlphaFoldDB" id="A0A1V9ECG8"/>
<dbReference type="Proteomes" id="UP000192610">
    <property type="component" value="Unassembled WGS sequence"/>
</dbReference>
<dbReference type="Pfam" id="PF10544">
    <property type="entry name" value="T5orf172"/>
    <property type="match status" value="1"/>
</dbReference>
<organism evidence="3 4">
    <name type="scientific">Niastella yeongjuensis</name>
    <dbReference type="NCBI Taxonomy" id="354355"/>
    <lineage>
        <taxon>Bacteria</taxon>
        <taxon>Pseudomonadati</taxon>
        <taxon>Bacteroidota</taxon>
        <taxon>Chitinophagia</taxon>
        <taxon>Chitinophagales</taxon>
        <taxon>Chitinophagaceae</taxon>
        <taxon>Niastella</taxon>
    </lineage>
</organism>
<proteinExistence type="predicted"/>
<feature type="domain" description="Bacteriophage T5 Orf172 DNA-binding" evidence="2">
    <location>
        <begin position="448"/>
        <end position="527"/>
    </location>
</feature>
<evidence type="ECO:0000259" key="2">
    <source>
        <dbReference type="SMART" id="SM00974"/>
    </source>
</evidence>
<dbReference type="RefSeq" id="WP_081203062.1">
    <property type="nucleotide sequence ID" value="NZ_FOCZ01000029.1"/>
</dbReference>
<keyword evidence="4" id="KW-1185">Reference proteome</keyword>
<protein>
    <recommendedName>
        <fullName evidence="2">Bacteriophage T5 Orf172 DNA-binding domain-containing protein</fullName>
    </recommendedName>
</protein>
<dbReference type="EMBL" id="LVXG01000040">
    <property type="protein sequence ID" value="OQP43625.1"/>
    <property type="molecule type" value="Genomic_DNA"/>
</dbReference>
<feature type="region of interest" description="Disordered" evidence="1">
    <location>
        <begin position="1"/>
        <end position="22"/>
    </location>
</feature>
<dbReference type="STRING" id="354355.SAMN05660816_06944"/>
<reference evidence="4" key="1">
    <citation type="submission" date="2016-04" db="EMBL/GenBank/DDBJ databases">
        <authorList>
            <person name="Chen L."/>
            <person name="Zhuang W."/>
            <person name="Wang G."/>
        </authorList>
    </citation>
    <scope>NUCLEOTIDE SEQUENCE [LARGE SCALE GENOMIC DNA]</scope>
    <source>
        <strain evidence="4">17621</strain>
    </source>
</reference>
<evidence type="ECO:0000256" key="1">
    <source>
        <dbReference type="SAM" id="MobiDB-lite"/>
    </source>
</evidence>
<accession>A0A1V9ECG8</accession>